<reference evidence="5" key="1">
    <citation type="submission" date="2023-03" db="EMBL/GenBank/DDBJ databases">
        <title>Chitinimonas shenzhenensis gen. nov., sp. nov., a novel member of family Burkholderiaceae isolated from activated sludge collected in Shen Zhen, China.</title>
        <authorList>
            <person name="Wang X."/>
        </authorList>
    </citation>
    <scope>NUCLEOTIDE SEQUENCE</scope>
    <source>
        <strain evidence="5">DQS-5</strain>
    </source>
</reference>
<dbReference type="Pfam" id="PF01804">
    <property type="entry name" value="Penicil_amidase"/>
    <property type="match status" value="1"/>
</dbReference>
<keyword evidence="4" id="KW-0472">Membrane</keyword>
<evidence type="ECO:0000256" key="4">
    <source>
        <dbReference type="SAM" id="Phobius"/>
    </source>
</evidence>
<dbReference type="Proteomes" id="UP001172778">
    <property type="component" value="Unassembled WGS sequence"/>
</dbReference>
<keyword evidence="6" id="KW-1185">Reference proteome</keyword>
<dbReference type="EC" id="3.5.1.-" evidence="5"/>
<comment type="similarity">
    <text evidence="1">Belongs to the peptidase S45 family.</text>
</comment>
<proteinExistence type="inferred from homology"/>
<dbReference type="PANTHER" id="PTHR34218">
    <property type="entry name" value="PEPTIDASE S45 PENICILLIN AMIDASE"/>
    <property type="match status" value="1"/>
</dbReference>
<dbReference type="GO" id="GO:0016787">
    <property type="term" value="F:hydrolase activity"/>
    <property type="evidence" value="ECO:0007669"/>
    <property type="project" value="UniProtKB-KW"/>
</dbReference>
<dbReference type="InterPro" id="IPR002692">
    <property type="entry name" value="S45"/>
</dbReference>
<dbReference type="InterPro" id="IPR023343">
    <property type="entry name" value="Penicillin_amidase_dom1"/>
</dbReference>
<evidence type="ECO:0000256" key="1">
    <source>
        <dbReference type="ARBA" id="ARBA00006586"/>
    </source>
</evidence>
<keyword evidence="2 5" id="KW-0378">Hydrolase</keyword>
<dbReference type="EMBL" id="JARRAF010000019">
    <property type="protein sequence ID" value="MDK2125444.1"/>
    <property type="molecule type" value="Genomic_DNA"/>
</dbReference>
<dbReference type="InterPro" id="IPR029055">
    <property type="entry name" value="Ntn_hydrolases_N"/>
</dbReference>
<evidence type="ECO:0000256" key="2">
    <source>
        <dbReference type="ARBA" id="ARBA00022801"/>
    </source>
</evidence>
<dbReference type="PIRSF" id="PIRSF001227">
    <property type="entry name" value="Pen_acylase"/>
    <property type="match status" value="1"/>
</dbReference>
<dbReference type="PANTHER" id="PTHR34218:SF4">
    <property type="entry name" value="ACYL-HOMOSERINE LACTONE ACYLASE QUIP"/>
    <property type="match status" value="1"/>
</dbReference>
<keyword evidence="4" id="KW-1133">Transmembrane helix</keyword>
<dbReference type="Gene3D" id="1.10.1400.10">
    <property type="match status" value="1"/>
</dbReference>
<dbReference type="RefSeq" id="WP_284101755.1">
    <property type="nucleotide sequence ID" value="NZ_JARRAF010000019.1"/>
</dbReference>
<dbReference type="CDD" id="cd03747">
    <property type="entry name" value="Ntn_PGA_like"/>
    <property type="match status" value="1"/>
</dbReference>
<evidence type="ECO:0000256" key="3">
    <source>
        <dbReference type="ARBA" id="ARBA00023145"/>
    </source>
</evidence>
<evidence type="ECO:0000313" key="6">
    <source>
        <dbReference type="Proteomes" id="UP001172778"/>
    </source>
</evidence>
<feature type="transmembrane region" description="Helical" evidence="4">
    <location>
        <begin position="12"/>
        <end position="32"/>
    </location>
</feature>
<dbReference type="Gene3D" id="2.30.120.10">
    <property type="match status" value="1"/>
</dbReference>
<dbReference type="Gene3D" id="1.10.439.10">
    <property type="entry name" value="Penicillin Amidohydrolase, domain 1"/>
    <property type="match status" value="1"/>
</dbReference>
<dbReference type="InterPro" id="IPR014395">
    <property type="entry name" value="Pen/GL7ACA/AHL_acylase"/>
</dbReference>
<protein>
    <submittedName>
        <fullName evidence="5">Penicillin acylase family protein</fullName>
        <ecNumber evidence="5">3.5.1.-</ecNumber>
    </submittedName>
</protein>
<dbReference type="InterPro" id="IPR043147">
    <property type="entry name" value="Penicillin_amidase_A-knob"/>
</dbReference>
<comment type="caution">
    <text evidence="5">The sequence shown here is derived from an EMBL/GenBank/DDBJ whole genome shotgun (WGS) entry which is preliminary data.</text>
</comment>
<gene>
    <name evidence="5" type="ORF">PZA18_15420</name>
</gene>
<name>A0ABT7DZM3_9NEIS</name>
<organism evidence="5 6">
    <name type="scientific">Parachitinimonas caeni</name>
    <dbReference type="NCBI Taxonomy" id="3031301"/>
    <lineage>
        <taxon>Bacteria</taxon>
        <taxon>Pseudomonadati</taxon>
        <taxon>Pseudomonadota</taxon>
        <taxon>Betaproteobacteria</taxon>
        <taxon>Neisseriales</taxon>
        <taxon>Chitinibacteraceae</taxon>
        <taxon>Parachitinimonas</taxon>
    </lineage>
</organism>
<sequence>MNKKTWRRAGRYGLWGVLGLLGLTALAVWWGLRSSLAQLEGEVPATGLTARLVVSRDADGVPLIAAGDRNDGAYALGYLHAQERYFQMDLLRRAAAGELAALLGANLLEMDKGNRLFRFRARAQAALKRLDPSDYAMLTRYVAGVNDGLGRLGARPFEYLLLRAQPEAWRAEDTLLVTYAMYQTLQNKQEQRKHARNWLQLHATPEQLAVLLPQSSQFDAPLDMQAIPPSDAPLPASAPAWFGFAAPAESSLAAAPDSRHTSVGSNSWALAGSRTKHGGAILANDMHLALRLPNTWYRATLRYPVAGTSRQLTGLTLPGAPNFVVGSNGKVAWGFTNSYGDYLDLVELGHDPAQPGRFRSGEGWEVATTYQEPIAVKGQPTVPFSVQETRFGPVRTVNGRHYAVHWVALHPDAVNLRLTAMESVQDISEAAGAAARAGIPAQNISLVDAGGQIGWTIAGAIPQRAAGKSAIWSGLLPAAEYPQWQKPASGTIWTANNRQLGGEAYGRLNDGGADLGARARQIRDHLQSLTQADEQAAYQIFLDDRADFAAIWREQALRALTDAAVSQHPQRAEFRRLLQTGWTGKADVGATGYRLARAYMHCLYEQLFGKVDEELARLPGRPDFNRASLRWPAVILRLLKERPAGWLPAGRTWDGVELAAIDDAIRQLTDGGQSLRDAAWGKLNTAAIAHPLASALPGLGRWLAAPATPLSGDDHMPLVSAPDFGQSERLVVSPGREDQALFNMPGGQSGHPLSPFFLADHRAWVEGRPRPLLPQQERYRLTFVPK</sequence>
<dbReference type="Gene3D" id="3.60.20.10">
    <property type="entry name" value="Glutamine Phosphoribosylpyrophosphate, subunit 1, domain 1"/>
    <property type="match status" value="1"/>
</dbReference>
<evidence type="ECO:0000313" key="5">
    <source>
        <dbReference type="EMBL" id="MDK2125444.1"/>
    </source>
</evidence>
<keyword evidence="4" id="KW-0812">Transmembrane</keyword>
<dbReference type="InterPro" id="IPR043146">
    <property type="entry name" value="Penicillin_amidase_N_B-knob"/>
</dbReference>
<keyword evidence="3" id="KW-0865">Zymogen</keyword>
<dbReference type="SUPFAM" id="SSF56235">
    <property type="entry name" value="N-terminal nucleophile aminohydrolases (Ntn hydrolases)"/>
    <property type="match status" value="1"/>
</dbReference>
<accession>A0ABT7DZM3</accession>